<accession>A0A916UFQ2</accession>
<comment type="caution">
    <text evidence="5">The sequence shown here is derived from an EMBL/GenBank/DDBJ whole genome shotgun (WGS) entry which is preliminary data.</text>
</comment>
<protein>
    <recommendedName>
        <fullName evidence="4">VRR-NUC domain-containing protein</fullName>
    </recommendedName>
</protein>
<organism evidence="5 6">
    <name type="scientific">Chelatococcus reniformis</name>
    <dbReference type="NCBI Taxonomy" id="1494448"/>
    <lineage>
        <taxon>Bacteria</taxon>
        <taxon>Pseudomonadati</taxon>
        <taxon>Pseudomonadota</taxon>
        <taxon>Alphaproteobacteria</taxon>
        <taxon>Hyphomicrobiales</taxon>
        <taxon>Chelatococcaceae</taxon>
        <taxon>Chelatococcus</taxon>
    </lineage>
</organism>
<evidence type="ECO:0000256" key="3">
    <source>
        <dbReference type="ARBA" id="ARBA00022801"/>
    </source>
</evidence>
<evidence type="ECO:0000256" key="2">
    <source>
        <dbReference type="ARBA" id="ARBA00022722"/>
    </source>
</evidence>
<feature type="domain" description="VRR-NUC" evidence="4">
    <location>
        <begin position="3"/>
        <end position="105"/>
    </location>
</feature>
<dbReference type="GO" id="GO:0016788">
    <property type="term" value="F:hydrolase activity, acting on ester bonds"/>
    <property type="evidence" value="ECO:0007669"/>
    <property type="project" value="InterPro"/>
</dbReference>
<dbReference type="AlphaFoldDB" id="A0A916UFQ2"/>
<keyword evidence="2" id="KW-0540">Nuclease</keyword>
<dbReference type="EMBL" id="BMGG01000005">
    <property type="protein sequence ID" value="GGC70595.1"/>
    <property type="molecule type" value="Genomic_DNA"/>
</dbReference>
<evidence type="ECO:0000259" key="4">
    <source>
        <dbReference type="SMART" id="SM00990"/>
    </source>
</evidence>
<evidence type="ECO:0000313" key="6">
    <source>
        <dbReference type="Proteomes" id="UP000637002"/>
    </source>
</evidence>
<evidence type="ECO:0000313" key="5">
    <source>
        <dbReference type="EMBL" id="GGC70595.1"/>
    </source>
</evidence>
<proteinExistence type="predicted"/>
<comment type="cofactor">
    <cofactor evidence="1">
        <name>Mg(2+)</name>
        <dbReference type="ChEBI" id="CHEBI:18420"/>
    </cofactor>
</comment>
<reference evidence="5" key="1">
    <citation type="journal article" date="2014" name="Int. J. Syst. Evol. Microbiol.">
        <title>Complete genome sequence of Corynebacterium casei LMG S-19264T (=DSM 44701T), isolated from a smear-ripened cheese.</title>
        <authorList>
            <consortium name="US DOE Joint Genome Institute (JGI-PGF)"/>
            <person name="Walter F."/>
            <person name="Albersmeier A."/>
            <person name="Kalinowski J."/>
            <person name="Ruckert C."/>
        </authorList>
    </citation>
    <scope>NUCLEOTIDE SEQUENCE</scope>
    <source>
        <strain evidence="5">CGMCC 1.12919</strain>
    </source>
</reference>
<dbReference type="Proteomes" id="UP000637002">
    <property type="component" value="Unassembled WGS sequence"/>
</dbReference>
<dbReference type="RefSeq" id="WP_188610114.1">
    <property type="nucleotide sequence ID" value="NZ_BMGG01000005.1"/>
</dbReference>
<dbReference type="SMART" id="SM00990">
    <property type="entry name" value="VRR_NUC"/>
    <property type="match status" value="1"/>
</dbReference>
<evidence type="ECO:0000256" key="1">
    <source>
        <dbReference type="ARBA" id="ARBA00001946"/>
    </source>
</evidence>
<gene>
    <name evidence="5" type="ORF">GCM10010994_31430</name>
</gene>
<name>A0A916UFQ2_9HYPH</name>
<dbReference type="GO" id="GO:0003676">
    <property type="term" value="F:nucleic acid binding"/>
    <property type="evidence" value="ECO:0007669"/>
    <property type="project" value="InterPro"/>
</dbReference>
<keyword evidence="3" id="KW-0378">Hydrolase</keyword>
<dbReference type="InterPro" id="IPR011856">
    <property type="entry name" value="tRNA_endonuc-like_dom_sf"/>
</dbReference>
<keyword evidence="6" id="KW-1185">Reference proteome</keyword>
<dbReference type="InterPro" id="IPR014883">
    <property type="entry name" value="VRR_NUC"/>
</dbReference>
<dbReference type="GO" id="GO:0004518">
    <property type="term" value="F:nuclease activity"/>
    <property type="evidence" value="ECO:0007669"/>
    <property type="project" value="UniProtKB-KW"/>
</dbReference>
<dbReference type="Gene3D" id="3.40.1350.10">
    <property type="match status" value="1"/>
</dbReference>
<reference evidence="5" key="2">
    <citation type="submission" date="2020-09" db="EMBL/GenBank/DDBJ databases">
        <authorList>
            <person name="Sun Q."/>
            <person name="Zhou Y."/>
        </authorList>
    </citation>
    <scope>NUCLEOTIDE SEQUENCE</scope>
    <source>
        <strain evidence="5">CGMCC 1.12919</strain>
    </source>
</reference>
<sequence>MNRQEEALQKTVVEGLRFALPHGWIVAHIPNGGLRNKSEAGRLKAAGVVAGMPDLIILGPPDEGRAGAWFLELKDGRGTCSADQVDIHDRLRDMGPAIAVIRSWDEALIACRRWRLPLRISEGAR</sequence>